<gene>
    <name evidence="1" type="ORF">Tiger2B_111</name>
</gene>
<name>A0AAU6NUH7_9VIRU</name>
<proteinExistence type="predicted"/>
<organism evidence="1">
    <name type="scientific">Escherichia phage 121/2022-2B</name>
    <dbReference type="NCBI Taxonomy" id="3103121"/>
    <lineage>
        <taxon>Viruses</taxon>
    </lineage>
</organism>
<sequence>MVSFHLKISQNGLHTTRTVVLYNYQLRRSGK</sequence>
<evidence type="ECO:0000313" key="1">
    <source>
        <dbReference type="EMBL" id="WWY65608.1"/>
    </source>
</evidence>
<dbReference type="EMBL" id="OR958571">
    <property type="protein sequence ID" value="WWY65608.1"/>
    <property type="molecule type" value="Genomic_DNA"/>
</dbReference>
<protein>
    <submittedName>
        <fullName evidence="1">Uncharacterized protein</fullName>
    </submittedName>
</protein>
<accession>A0AAU6NUH7</accession>
<reference evidence="1" key="1">
    <citation type="submission" date="2023-12" db="EMBL/GenBank/DDBJ databases">
        <title>Characterization of a newly isolated phage infecting antibiotic-resistant Escherichia coli.</title>
        <authorList>
            <person name="Wanecka A."/>
            <person name="Marynowska M."/>
            <person name="Wesolowski W."/>
            <person name="Bloch S."/>
            <person name="Nejman-Falenczyk B."/>
            <person name="Neumann J."/>
            <person name="Krol J."/>
            <person name="Florek M."/>
            <person name="Ulanicki K."/>
            <person name="Napierala A."/>
            <person name="Twardon J."/>
            <person name="Wolska B."/>
            <person name="Porebska J."/>
            <person name="Ziubrzycka A."/>
            <person name="Czeretowicz I."/>
            <person name="Benisz M."/>
        </authorList>
    </citation>
    <scope>NUCLEOTIDE SEQUENCE</scope>
</reference>